<dbReference type="InterPro" id="IPR001789">
    <property type="entry name" value="Sig_transdc_resp-reg_receiver"/>
</dbReference>
<gene>
    <name evidence="6" type="ORF">SAMN06265222_101242</name>
</gene>
<organism evidence="6 7">
    <name type="scientific">Neorhodopirellula lusitana</name>
    <dbReference type="NCBI Taxonomy" id="445327"/>
    <lineage>
        <taxon>Bacteria</taxon>
        <taxon>Pseudomonadati</taxon>
        <taxon>Planctomycetota</taxon>
        <taxon>Planctomycetia</taxon>
        <taxon>Pirellulales</taxon>
        <taxon>Pirellulaceae</taxon>
        <taxon>Neorhodopirellula</taxon>
    </lineage>
</organism>
<dbReference type="SUPFAM" id="SSF47226">
    <property type="entry name" value="Histidine-containing phosphotransfer domain, HPT domain"/>
    <property type="match status" value="1"/>
</dbReference>
<dbReference type="SMART" id="SM00448">
    <property type="entry name" value="REC"/>
    <property type="match status" value="1"/>
</dbReference>
<dbReference type="RefSeq" id="WP_283430496.1">
    <property type="nucleotide sequence ID" value="NZ_FXUG01000001.1"/>
</dbReference>
<reference evidence="6 7" key="1">
    <citation type="submission" date="2017-05" db="EMBL/GenBank/DDBJ databases">
        <authorList>
            <person name="Varghese N."/>
            <person name="Submissions S."/>
        </authorList>
    </citation>
    <scope>NUCLEOTIDE SEQUENCE [LARGE SCALE GENOMIC DNA]</scope>
    <source>
        <strain evidence="6 7">DSM 25457</strain>
    </source>
</reference>
<dbReference type="PROSITE" id="PS50894">
    <property type="entry name" value="HPT"/>
    <property type="match status" value="1"/>
</dbReference>
<dbReference type="InterPro" id="IPR011006">
    <property type="entry name" value="CheY-like_superfamily"/>
</dbReference>
<evidence type="ECO:0000259" key="5">
    <source>
        <dbReference type="PROSITE" id="PS50894"/>
    </source>
</evidence>
<dbReference type="Pfam" id="PF01627">
    <property type="entry name" value="Hpt"/>
    <property type="match status" value="1"/>
</dbReference>
<feature type="modified residue" description="4-aspartylphosphate" evidence="3">
    <location>
        <position position="65"/>
    </location>
</feature>
<evidence type="ECO:0000313" key="7">
    <source>
        <dbReference type="Proteomes" id="UP001158067"/>
    </source>
</evidence>
<dbReference type="PROSITE" id="PS50110">
    <property type="entry name" value="RESPONSE_REGULATORY"/>
    <property type="match status" value="1"/>
</dbReference>
<proteinExistence type="predicted"/>
<keyword evidence="7" id="KW-1185">Reference proteome</keyword>
<evidence type="ECO:0000259" key="4">
    <source>
        <dbReference type="PROSITE" id="PS50110"/>
    </source>
</evidence>
<evidence type="ECO:0000256" key="2">
    <source>
        <dbReference type="PROSITE-ProRule" id="PRU00110"/>
    </source>
</evidence>
<dbReference type="PANTHER" id="PTHR45339:SF5">
    <property type="entry name" value="HISTIDINE KINASE"/>
    <property type="match status" value="1"/>
</dbReference>
<accession>A0ABY1PPD9</accession>
<dbReference type="PANTHER" id="PTHR45339">
    <property type="entry name" value="HYBRID SIGNAL TRANSDUCTION HISTIDINE KINASE J"/>
    <property type="match status" value="1"/>
</dbReference>
<evidence type="ECO:0000256" key="3">
    <source>
        <dbReference type="PROSITE-ProRule" id="PRU00169"/>
    </source>
</evidence>
<dbReference type="CDD" id="cd17546">
    <property type="entry name" value="REC_hyHK_CKI1_RcsC-like"/>
    <property type="match status" value="1"/>
</dbReference>
<feature type="modified residue" description="Phosphohistidine" evidence="2">
    <location>
        <position position="226"/>
    </location>
</feature>
<dbReference type="EMBL" id="FXUG01000001">
    <property type="protein sequence ID" value="SMP39065.1"/>
    <property type="molecule type" value="Genomic_DNA"/>
</dbReference>
<dbReference type="SUPFAM" id="SSF52172">
    <property type="entry name" value="CheY-like"/>
    <property type="match status" value="1"/>
</dbReference>
<dbReference type="Proteomes" id="UP001158067">
    <property type="component" value="Unassembled WGS sequence"/>
</dbReference>
<dbReference type="Gene3D" id="1.20.120.160">
    <property type="entry name" value="HPT domain"/>
    <property type="match status" value="1"/>
</dbReference>
<protein>
    <submittedName>
        <fullName evidence="6">CheY chemotaxis protein or a CheY-like REC (Receiver) domain</fullName>
    </submittedName>
</protein>
<sequence>MSEPAIHEESRFEGMRVLLVEDGMVNQRVAAAVLKRLGCEVAIAENGRLAIEAWRADAYAVILMDLQMPEMDGLEATIAIRSEEQATGHHIPIIAMTATTTDIDEECCLKAGMDAYLVKPMRSSEIEEAFQKHVLATQNRPPASDASSVETAGESAFAGLLSPDNPVKEIPSMLDIETARDRLGGCPDEDLATVAAALKHEAPLRLAELIAAYEEQDLTAIKRSAHTIKGASSVFGAKPVTTPAKAIEETVLTGSLDSIAPLIEELKLTVAQMESQLDEFISKVQGKSNG</sequence>
<feature type="domain" description="HPt" evidence="5">
    <location>
        <begin position="187"/>
        <end position="280"/>
    </location>
</feature>
<keyword evidence="1 3" id="KW-0597">Phosphoprotein</keyword>
<dbReference type="Pfam" id="PF00072">
    <property type="entry name" value="Response_reg"/>
    <property type="match status" value="1"/>
</dbReference>
<dbReference type="SMART" id="SM00073">
    <property type="entry name" value="HPT"/>
    <property type="match status" value="1"/>
</dbReference>
<feature type="domain" description="Response regulatory" evidence="4">
    <location>
        <begin position="16"/>
        <end position="134"/>
    </location>
</feature>
<evidence type="ECO:0000313" key="6">
    <source>
        <dbReference type="EMBL" id="SMP39065.1"/>
    </source>
</evidence>
<comment type="caution">
    <text evidence="6">The sequence shown here is derived from an EMBL/GenBank/DDBJ whole genome shotgun (WGS) entry which is preliminary data.</text>
</comment>
<dbReference type="Gene3D" id="3.40.50.2300">
    <property type="match status" value="1"/>
</dbReference>
<name>A0ABY1PPD9_9BACT</name>
<evidence type="ECO:0000256" key="1">
    <source>
        <dbReference type="ARBA" id="ARBA00022553"/>
    </source>
</evidence>
<dbReference type="InterPro" id="IPR008207">
    <property type="entry name" value="Sig_transdc_His_kin_Hpt_dom"/>
</dbReference>
<dbReference type="InterPro" id="IPR036641">
    <property type="entry name" value="HPT_dom_sf"/>
</dbReference>